<gene>
    <name evidence="3" type="ORF">HGG74_07495</name>
</gene>
<dbReference type="RefSeq" id="WP_168485731.1">
    <property type="nucleotide sequence ID" value="NZ_JAAZSQ010000005.1"/>
</dbReference>
<feature type="transmembrane region" description="Helical" evidence="2">
    <location>
        <begin position="114"/>
        <end position="134"/>
    </location>
</feature>
<keyword evidence="2" id="KW-1133">Transmembrane helix</keyword>
<feature type="transmembrane region" description="Helical" evidence="2">
    <location>
        <begin position="29"/>
        <end position="48"/>
    </location>
</feature>
<proteinExistence type="predicted"/>
<protein>
    <submittedName>
        <fullName evidence="3">Uncharacterized protein</fullName>
    </submittedName>
</protein>
<evidence type="ECO:0000313" key="3">
    <source>
        <dbReference type="EMBL" id="NKX54388.1"/>
    </source>
</evidence>
<dbReference type="EMBL" id="JAAZSQ010000005">
    <property type="protein sequence ID" value="NKX54388.1"/>
    <property type="molecule type" value="Genomic_DNA"/>
</dbReference>
<dbReference type="AlphaFoldDB" id="A0A7X6HC43"/>
<keyword evidence="2" id="KW-0812">Transmembrane</keyword>
<sequence>MGSERPDYLGDTIEQRIGRYDRQVKKCTFVAGGLGAILVLMGLGGGGIEVAPHALKAWVVTLTVIAGGCVGWAQIQYTSSHNKLALIQEQVNKGHLPRKHAQDHQPYPQLASSVYSAAVVLLAIAGVLVIICAWSRPGNNPAESGGRAGQEAPVPQEAICPAGMSRPPA</sequence>
<name>A0A7X6HC43_9MICC</name>
<reference evidence="3 4" key="1">
    <citation type="submission" date="2020-04" db="EMBL/GenBank/DDBJ databases">
        <title>Arthrobacter sp. nov.</title>
        <authorList>
            <person name="Liu S."/>
        </authorList>
    </citation>
    <scope>NUCLEOTIDE SEQUENCE [LARGE SCALE GENOMIC DNA]</scope>
    <source>
        <strain evidence="3 4">E918</strain>
    </source>
</reference>
<evidence type="ECO:0000256" key="2">
    <source>
        <dbReference type="SAM" id="Phobius"/>
    </source>
</evidence>
<organism evidence="3 4">
    <name type="scientific">Arthrobacter mobilis</name>
    <dbReference type="NCBI Taxonomy" id="2724944"/>
    <lineage>
        <taxon>Bacteria</taxon>
        <taxon>Bacillati</taxon>
        <taxon>Actinomycetota</taxon>
        <taxon>Actinomycetes</taxon>
        <taxon>Micrococcales</taxon>
        <taxon>Micrococcaceae</taxon>
        <taxon>Arthrobacter</taxon>
    </lineage>
</organism>
<accession>A0A7X6HC43</accession>
<evidence type="ECO:0000313" key="4">
    <source>
        <dbReference type="Proteomes" id="UP000544090"/>
    </source>
</evidence>
<dbReference type="Proteomes" id="UP000544090">
    <property type="component" value="Unassembled WGS sequence"/>
</dbReference>
<feature type="transmembrane region" description="Helical" evidence="2">
    <location>
        <begin position="55"/>
        <end position="75"/>
    </location>
</feature>
<keyword evidence="4" id="KW-1185">Reference proteome</keyword>
<evidence type="ECO:0000256" key="1">
    <source>
        <dbReference type="SAM" id="MobiDB-lite"/>
    </source>
</evidence>
<feature type="region of interest" description="Disordered" evidence="1">
    <location>
        <begin position="141"/>
        <end position="169"/>
    </location>
</feature>
<keyword evidence="2" id="KW-0472">Membrane</keyword>
<comment type="caution">
    <text evidence="3">The sequence shown here is derived from an EMBL/GenBank/DDBJ whole genome shotgun (WGS) entry which is preliminary data.</text>
</comment>